<evidence type="ECO:0000313" key="3">
    <source>
        <dbReference type="Proteomes" id="UP001140560"/>
    </source>
</evidence>
<dbReference type="Gene3D" id="3.30.1330.40">
    <property type="entry name" value="RutC-like"/>
    <property type="match status" value="1"/>
</dbReference>
<protein>
    <submittedName>
        <fullName evidence="2">Uncharacterized protein</fullName>
    </submittedName>
</protein>
<evidence type="ECO:0000256" key="1">
    <source>
        <dbReference type="ARBA" id="ARBA00010552"/>
    </source>
</evidence>
<accession>A0A9W8YEE5</accession>
<comment type="similarity">
    <text evidence="1">Belongs to the RutC family.</text>
</comment>
<dbReference type="PANTHER" id="PTHR11803">
    <property type="entry name" value="2-IMINOBUTANOATE/2-IMINOPROPANOATE DEAMINASE RIDA"/>
    <property type="match status" value="1"/>
</dbReference>
<dbReference type="Proteomes" id="UP001140560">
    <property type="component" value="Unassembled WGS sequence"/>
</dbReference>
<dbReference type="GO" id="GO:0005829">
    <property type="term" value="C:cytosol"/>
    <property type="evidence" value="ECO:0007669"/>
    <property type="project" value="TreeGrafter"/>
</dbReference>
<gene>
    <name evidence="2" type="ORF">N0V83_002238</name>
</gene>
<dbReference type="OrthoDB" id="309640at2759"/>
<dbReference type="GO" id="GO:0019239">
    <property type="term" value="F:deaminase activity"/>
    <property type="evidence" value="ECO:0007669"/>
    <property type="project" value="TreeGrafter"/>
</dbReference>
<dbReference type="InterPro" id="IPR035959">
    <property type="entry name" value="RutC-like_sf"/>
</dbReference>
<dbReference type="GO" id="GO:0005739">
    <property type="term" value="C:mitochondrion"/>
    <property type="evidence" value="ECO:0007669"/>
    <property type="project" value="TreeGrafter"/>
</dbReference>
<dbReference type="InterPro" id="IPR006175">
    <property type="entry name" value="YjgF/YER057c/UK114"/>
</dbReference>
<reference evidence="2" key="1">
    <citation type="submission" date="2022-10" db="EMBL/GenBank/DDBJ databases">
        <title>Tapping the CABI collections for fungal endophytes: first genome assemblies for Collariella, Neodidymelliopsis, Ascochyta clinopodiicola, Didymella pomorum, Didymosphaeria variabile, Neocosmospora piperis and Neocucurbitaria cava.</title>
        <authorList>
            <person name="Hill R."/>
        </authorList>
    </citation>
    <scope>NUCLEOTIDE SEQUENCE</scope>
    <source>
        <strain evidence="2">IMI 356814</strain>
    </source>
</reference>
<keyword evidence="3" id="KW-1185">Reference proteome</keyword>
<dbReference type="EMBL" id="JAPEUY010000003">
    <property type="protein sequence ID" value="KAJ4375154.1"/>
    <property type="molecule type" value="Genomic_DNA"/>
</dbReference>
<organism evidence="2 3">
    <name type="scientific">Neocucurbitaria cava</name>
    <dbReference type="NCBI Taxonomy" id="798079"/>
    <lineage>
        <taxon>Eukaryota</taxon>
        <taxon>Fungi</taxon>
        <taxon>Dikarya</taxon>
        <taxon>Ascomycota</taxon>
        <taxon>Pezizomycotina</taxon>
        <taxon>Dothideomycetes</taxon>
        <taxon>Pleosporomycetidae</taxon>
        <taxon>Pleosporales</taxon>
        <taxon>Pleosporineae</taxon>
        <taxon>Cucurbitariaceae</taxon>
        <taxon>Neocucurbitaria</taxon>
    </lineage>
</organism>
<proteinExistence type="inferred from homology"/>
<dbReference type="AlphaFoldDB" id="A0A9W8YEE5"/>
<evidence type="ECO:0000313" key="2">
    <source>
        <dbReference type="EMBL" id="KAJ4375154.1"/>
    </source>
</evidence>
<sequence>MSPQAIQAAGQIFCSGQLPSDANGILIQGSIAQKSEQCIKNIKAILEEVGSGLDKVVKVTVSLARPKL</sequence>
<comment type="caution">
    <text evidence="2">The sequence shown here is derived from an EMBL/GenBank/DDBJ whole genome shotgun (WGS) entry which is preliminary data.</text>
</comment>
<dbReference type="PANTHER" id="PTHR11803:SF58">
    <property type="entry name" value="PROTEIN HMF1-RELATED"/>
    <property type="match status" value="1"/>
</dbReference>
<dbReference type="SUPFAM" id="SSF55298">
    <property type="entry name" value="YjgF-like"/>
    <property type="match status" value="1"/>
</dbReference>
<dbReference type="CDD" id="cd00448">
    <property type="entry name" value="YjgF_YER057c_UK114_family"/>
    <property type="match status" value="1"/>
</dbReference>
<name>A0A9W8YEE5_9PLEO</name>
<dbReference type="Pfam" id="PF01042">
    <property type="entry name" value="Ribonuc_L-PSP"/>
    <property type="match status" value="1"/>
</dbReference>